<dbReference type="EMBL" id="KQ982957">
    <property type="protein sequence ID" value="KYQ48793.1"/>
    <property type="molecule type" value="Genomic_DNA"/>
</dbReference>
<dbReference type="STRING" id="64791.A0A151WLS9"/>
<dbReference type="AlphaFoldDB" id="A0A151WLS9"/>
<feature type="non-terminal residue" evidence="2">
    <location>
        <position position="1"/>
    </location>
</feature>
<feature type="domain" description="MADF" evidence="1">
    <location>
        <begin position="81"/>
        <end position="157"/>
    </location>
</feature>
<dbReference type="Proteomes" id="UP000075809">
    <property type="component" value="Unassembled WGS sequence"/>
</dbReference>
<dbReference type="InterPro" id="IPR006578">
    <property type="entry name" value="MADF-dom"/>
</dbReference>
<dbReference type="SMART" id="SM00595">
    <property type="entry name" value="MADF"/>
    <property type="match status" value="1"/>
</dbReference>
<organism evidence="2 3">
    <name type="scientific">Mycetomoellerius zeteki</name>
    <dbReference type="NCBI Taxonomy" id="64791"/>
    <lineage>
        <taxon>Eukaryota</taxon>
        <taxon>Metazoa</taxon>
        <taxon>Ecdysozoa</taxon>
        <taxon>Arthropoda</taxon>
        <taxon>Hexapoda</taxon>
        <taxon>Insecta</taxon>
        <taxon>Pterygota</taxon>
        <taxon>Neoptera</taxon>
        <taxon>Endopterygota</taxon>
        <taxon>Hymenoptera</taxon>
        <taxon>Apocrita</taxon>
        <taxon>Aculeata</taxon>
        <taxon>Formicoidea</taxon>
        <taxon>Formicidae</taxon>
        <taxon>Myrmicinae</taxon>
        <taxon>Mycetomoellerius</taxon>
    </lineage>
</organism>
<sequence>GKKYGYCGWFLPENYDLLQHSCFHPFDDDKNELIIDENLIVTVVSKITENEHMSEHFGIEDTNEITNEVTIDEFLITCVSQKGLYDYQLPASSRTNLKKKTLWQEVSNMMGESLKILYLRDCYMKAKKKQQTYIPSGSEAIPKKKNTFRFFEQMKFLDDTLQTSQ</sequence>
<evidence type="ECO:0000259" key="1">
    <source>
        <dbReference type="Pfam" id="PF10545"/>
    </source>
</evidence>
<name>A0A151WLS9_9HYME</name>
<evidence type="ECO:0000313" key="2">
    <source>
        <dbReference type="EMBL" id="KYQ48793.1"/>
    </source>
</evidence>
<dbReference type="Pfam" id="PF10545">
    <property type="entry name" value="MADF_DNA_bdg"/>
    <property type="match status" value="1"/>
</dbReference>
<keyword evidence="3" id="KW-1185">Reference proteome</keyword>
<evidence type="ECO:0000313" key="3">
    <source>
        <dbReference type="Proteomes" id="UP000075809"/>
    </source>
</evidence>
<accession>A0A151WLS9</accession>
<protein>
    <recommendedName>
        <fullName evidence="1">MADF domain-containing protein</fullName>
    </recommendedName>
</protein>
<gene>
    <name evidence="2" type="ORF">ALC60_12157</name>
</gene>
<reference evidence="2 3" key="1">
    <citation type="submission" date="2015-09" db="EMBL/GenBank/DDBJ databases">
        <title>Trachymyrmex zeteki WGS genome.</title>
        <authorList>
            <person name="Nygaard S."/>
            <person name="Hu H."/>
            <person name="Boomsma J."/>
            <person name="Zhang G."/>
        </authorList>
    </citation>
    <scope>NUCLEOTIDE SEQUENCE [LARGE SCALE GENOMIC DNA]</scope>
    <source>
        <strain evidence="2">Tzet28-1</strain>
        <tissue evidence="2">Whole body</tissue>
    </source>
</reference>
<proteinExistence type="predicted"/>